<dbReference type="InterPro" id="IPR006059">
    <property type="entry name" value="SBP"/>
</dbReference>
<gene>
    <name evidence="7" type="ORF">ATK74_2972</name>
</gene>
<evidence type="ECO:0000256" key="2">
    <source>
        <dbReference type="ARBA" id="ARBA00022729"/>
    </source>
</evidence>
<name>A0A2A9CW76_9ACTN</name>
<dbReference type="Proteomes" id="UP000226079">
    <property type="component" value="Unassembled WGS sequence"/>
</dbReference>
<keyword evidence="4" id="KW-0564">Palmitate</keyword>
<dbReference type="Pfam" id="PF01547">
    <property type="entry name" value="SBP_bac_1"/>
    <property type="match status" value="1"/>
</dbReference>
<proteinExistence type="predicted"/>
<accession>A0A2A9CW76</accession>
<evidence type="ECO:0000256" key="3">
    <source>
        <dbReference type="ARBA" id="ARBA00023136"/>
    </source>
</evidence>
<dbReference type="InterPro" id="IPR050490">
    <property type="entry name" value="Bact_solute-bd_prot1"/>
</dbReference>
<reference evidence="7 8" key="1">
    <citation type="submission" date="2017-10" db="EMBL/GenBank/DDBJ databases">
        <title>Sequencing the genomes of 1000 actinobacteria strains.</title>
        <authorList>
            <person name="Klenk H.-P."/>
        </authorList>
    </citation>
    <scope>NUCLEOTIDE SEQUENCE [LARGE SCALE GENOMIC DNA]</scope>
    <source>
        <strain evidence="7 8">DSM 15597</strain>
    </source>
</reference>
<keyword evidence="3" id="KW-0472">Membrane</keyword>
<sequence>MMHSRRAATALVATLILATTAACAAAPAASTSPSGSASASSSAAAYGKTLTVWVMGDSATKFEQLIAPFETQTGIDVTVEAVPWDSVNDRLTSAVASGKGPDVTQIGLSQLASFLKGDALADVSADLAAYPNLAESNFPSAVASTALNPSGGVYSVPWIADTRVLFYRSDLLSAAGISAPPKTWDELRADAKKLTDKSAKRYGYYIPQWDAPLPVTYTWQAGGEIMADGKIDVTSSAFTKAADHYLGLYADGSVPTASDFDQTTGFISGSVAMLVSGPYLAKAVAEQAPDLDGKWSVTTVPTDASGTSLYAGSNLGVWKNTTNKVGALMLLNFLADPATQVAWYTSNGDLPAATKAYQDAKLSADPLVKVYAEQLKDARLLPVSTKWDAASSEILNALNKIAVSGADKAATLKALADKVATINAGS</sequence>
<organism evidence="7 8">
    <name type="scientific">Propionicimonas paludicola</name>
    <dbReference type="NCBI Taxonomy" id="185243"/>
    <lineage>
        <taxon>Bacteria</taxon>
        <taxon>Bacillati</taxon>
        <taxon>Actinomycetota</taxon>
        <taxon>Actinomycetes</taxon>
        <taxon>Propionibacteriales</taxon>
        <taxon>Nocardioidaceae</taxon>
        <taxon>Propionicimonas</taxon>
    </lineage>
</organism>
<evidence type="ECO:0000256" key="5">
    <source>
        <dbReference type="ARBA" id="ARBA00023288"/>
    </source>
</evidence>
<dbReference type="Gene3D" id="3.40.190.10">
    <property type="entry name" value="Periplasmic binding protein-like II"/>
    <property type="match status" value="2"/>
</dbReference>
<protein>
    <submittedName>
        <fullName evidence="7">Carbohydrate ABC transporter substrate-binding protein (CUT1 family)</fullName>
    </submittedName>
</protein>
<keyword evidence="8" id="KW-1185">Reference proteome</keyword>
<comment type="caution">
    <text evidence="7">The sequence shown here is derived from an EMBL/GenBank/DDBJ whole genome shotgun (WGS) entry which is preliminary data.</text>
</comment>
<dbReference type="PANTHER" id="PTHR43649:SF33">
    <property type="entry name" value="POLYGALACTURONAN_RHAMNOGALACTURONAN-BINDING PROTEIN YTCQ"/>
    <property type="match status" value="1"/>
</dbReference>
<feature type="chain" id="PRO_5012947658" evidence="6">
    <location>
        <begin position="25"/>
        <end position="426"/>
    </location>
</feature>
<keyword evidence="5" id="KW-0449">Lipoprotein</keyword>
<dbReference type="SUPFAM" id="SSF53850">
    <property type="entry name" value="Periplasmic binding protein-like II"/>
    <property type="match status" value="1"/>
</dbReference>
<keyword evidence="1" id="KW-1003">Cell membrane</keyword>
<evidence type="ECO:0000313" key="8">
    <source>
        <dbReference type="Proteomes" id="UP000226079"/>
    </source>
</evidence>
<evidence type="ECO:0000313" key="7">
    <source>
        <dbReference type="EMBL" id="PFG18386.1"/>
    </source>
</evidence>
<evidence type="ECO:0000256" key="1">
    <source>
        <dbReference type="ARBA" id="ARBA00022475"/>
    </source>
</evidence>
<dbReference type="PANTHER" id="PTHR43649">
    <property type="entry name" value="ARABINOSE-BINDING PROTEIN-RELATED"/>
    <property type="match status" value="1"/>
</dbReference>
<dbReference type="EMBL" id="PDJC01000001">
    <property type="protein sequence ID" value="PFG18386.1"/>
    <property type="molecule type" value="Genomic_DNA"/>
</dbReference>
<evidence type="ECO:0000256" key="6">
    <source>
        <dbReference type="SAM" id="SignalP"/>
    </source>
</evidence>
<dbReference type="AlphaFoldDB" id="A0A2A9CW76"/>
<dbReference type="PROSITE" id="PS51257">
    <property type="entry name" value="PROKAR_LIPOPROTEIN"/>
    <property type="match status" value="1"/>
</dbReference>
<keyword evidence="2 6" id="KW-0732">Signal</keyword>
<feature type="signal peptide" evidence="6">
    <location>
        <begin position="1"/>
        <end position="24"/>
    </location>
</feature>
<evidence type="ECO:0000256" key="4">
    <source>
        <dbReference type="ARBA" id="ARBA00023139"/>
    </source>
</evidence>